<feature type="region of interest" description="Disordered" evidence="6">
    <location>
        <begin position="1"/>
        <end position="58"/>
    </location>
</feature>
<dbReference type="GO" id="GO:0033211">
    <property type="term" value="P:adiponectin-activated signaling pathway"/>
    <property type="evidence" value="ECO:0007669"/>
    <property type="project" value="TreeGrafter"/>
</dbReference>
<dbReference type="PANTHER" id="PTHR20855">
    <property type="entry name" value="ADIPOR/PROGESTIN RECEPTOR-RELATED"/>
    <property type="match status" value="1"/>
</dbReference>
<dbReference type="Proteomes" id="UP000694385">
    <property type="component" value="Unassembled WGS sequence"/>
</dbReference>
<accession>A0A8C5LH70</accession>
<dbReference type="AlphaFoldDB" id="A0A8C5LH70"/>
<keyword evidence="4" id="KW-1133">Transmembrane helix</keyword>
<evidence type="ECO:0000256" key="2">
    <source>
        <dbReference type="ARBA" id="ARBA00007018"/>
    </source>
</evidence>
<reference evidence="7" key="2">
    <citation type="submission" date="2025-09" db="UniProtKB">
        <authorList>
            <consortium name="Ensembl"/>
        </authorList>
    </citation>
    <scope>IDENTIFICATION</scope>
</reference>
<dbReference type="Ensembl" id="ENSJJAT00000028728.1">
    <property type="protein sequence ID" value="ENSJJAP00000022166.1"/>
    <property type="gene ID" value="ENSJJAG00000022309.1"/>
</dbReference>
<keyword evidence="8" id="KW-1185">Reference proteome</keyword>
<keyword evidence="5" id="KW-0472">Membrane</keyword>
<sequence length="174" mass="19781">MSSHKASVEAQGSGAPASYRENDTLDLAEMGPLLEEKGKRGTANTTTKAEEEQTCPVPQEEEEDVCILTLPLQAYHAVERMEEFVYKVWEGRWRVIPYDVLPDWLKDNDYLLHGHRPPRPSFQACFKSIFHIHTETGHIWTHLLGFPRLIYLTTVLCLGHFCHHCGTVGPVCHS</sequence>
<evidence type="ECO:0000256" key="4">
    <source>
        <dbReference type="ARBA" id="ARBA00022989"/>
    </source>
</evidence>
<comment type="similarity">
    <text evidence="2">Belongs to the ADIPOR family.</text>
</comment>
<evidence type="ECO:0000313" key="7">
    <source>
        <dbReference type="Ensembl" id="ENSJJAP00000022166.1"/>
    </source>
</evidence>
<dbReference type="OMA" id="IHTETGH"/>
<name>A0A8C5LH70_JACJA</name>
<evidence type="ECO:0008006" key="9">
    <source>
        <dbReference type="Google" id="ProtNLM"/>
    </source>
</evidence>
<comment type="subcellular location">
    <subcellularLocation>
        <location evidence="1">Membrane</location>
        <topology evidence="1">Multi-pass membrane protein</topology>
    </subcellularLocation>
</comment>
<organism evidence="7 8">
    <name type="scientific">Jaculus jaculus</name>
    <name type="common">Lesser Egyptian jerboa</name>
    <dbReference type="NCBI Taxonomy" id="51337"/>
    <lineage>
        <taxon>Eukaryota</taxon>
        <taxon>Metazoa</taxon>
        <taxon>Chordata</taxon>
        <taxon>Craniata</taxon>
        <taxon>Vertebrata</taxon>
        <taxon>Euteleostomi</taxon>
        <taxon>Mammalia</taxon>
        <taxon>Eutheria</taxon>
        <taxon>Euarchontoglires</taxon>
        <taxon>Glires</taxon>
        <taxon>Rodentia</taxon>
        <taxon>Myomorpha</taxon>
        <taxon>Dipodoidea</taxon>
        <taxon>Dipodidae</taxon>
        <taxon>Dipodinae</taxon>
        <taxon>Jaculus</taxon>
    </lineage>
</organism>
<proteinExistence type="inferred from homology"/>
<dbReference type="GO" id="GO:0038023">
    <property type="term" value="F:signaling receptor activity"/>
    <property type="evidence" value="ECO:0007669"/>
    <property type="project" value="TreeGrafter"/>
</dbReference>
<dbReference type="GO" id="GO:0005886">
    <property type="term" value="C:plasma membrane"/>
    <property type="evidence" value="ECO:0007669"/>
    <property type="project" value="TreeGrafter"/>
</dbReference>
<evidence type="ECO:0000256" key="5">
    <source>
        <dbReference type="ARBA" id="ARBA00023136"/>
    </source>
</evidence>
<reference evidence="7" key="1">
    <citation type="submission" date="2025-08" db="UniProtKB">
        <authorList>
            <consortium name="Ensembl"/>
        </authorList>
    </citation>
    <scope>IDENTIFICATION</scope>
</reference>
<keyword evidence="3" id="KW-0812">Transmembrane</keyword>
<dbReference type="GeneTree" id="ENSGT00940000154563"/>
<evidence type="ECO:0000256" key="3">
    <source>
        <dbReference type="ARBA" id="ARBA00022692"/>
    </source>
</evidence>
<dbReference type="PANTHER" id="PTHR20855:SF40">
    <property type="entry name" value="ADIPONECTIN RECEPTOR PROTEIN 1"/>
    <property type="match status" value="1"/>
</dbReference>
<dbReference type="InterPro" id="IPR004254">
    <property type="entry name" value="AdipoR/HlyIII-related"/>
</dbReference>
<evidence type="ECO:0000256" key="1">
    <source>
        <dbReference type="ARBA" id="ARBA00004141"/>
    </source>
</evidence>
<protein>
    <recommendedName>
        <fullName evidence="9">Adiponectin receptor protein 1</fullName>
    </recommendedName>
</protein>
<evidence type="ECO:0000313" key="8">
    <source>
        <dbReference type="Proteomes" id="UP000694385"/>
    </source>
</evidence>
<evidence type="ECO:0000256" key="6">
    <source>
        <dbReference type="SAM" id="MobiDB-lite"/>
    </source>
</evidence>